<dbReference type="Pfam" id="PF25594">
    <property type="entry name" value="GldB_lipo"/>
    <property type="match status" value="1"/>
</dbReference>
<organism evidence="2 3">
    <name type="scientific">Neolewinella lacunae</name>
    <dbReference type="NCBI Taxonomy" id="1517758"/>
    <lineage>
        <taxon>Bacteria</taxon>
        <taxon>Pseudomonadati</taxon>
        <taxon>Bacteroidota</taxon>
        <taxon>Saprospiria</taxon>
        <taxon>Saprospirales</taxon>
        <taxon>Lewinellaceae</taxon>
        <taxon>Neolewinella</taxon>
    </lineage>
</organism>
<name>A0A923T8B4_9BACT</name>
<dbReference type="RefSeq" id="WP_187466466.1">
    <property type="nucleotide sequence ID" value="NZ_JACSIT010000098.1"/>
</dbReference>
<dbReference type="Proteomes" id="UP000650081">
    <property type="component" value="Unassembled WGS sequence"/>
</dbReference>
<proteinExistence type="predicted"/>
<sequence length="346" mass="39005">MNAKLILWSLFLLLSLSACQPDEVPPPDVSDVPASLEVLRFDRALMALDTNDLAGGIAALGDRFGEFANVYFTHIIPLRRGDFSPAEQLEIMKAFLTFPLITEIDSASTAQFPPAEIEAQREAILQALRYYRYYLPTAPQPDTLVFYLAQFELAAFLYGDGNLGVGLDFFLGPDYNYQRIDAREAIFSRYLARTYTPAHLPEKVMRVVIEDYFPQPRGGSLIDYLIYEGKKLYLLDKVLPATPDSILHEVTAAQMEWLRENEVSIYAHLQKENLLYATEADLIRKLTQPAPTTPGMPTDSPGQAVNYLGRRIVEDFVRANPDVTMEELLAEEDGQKILAAARYKPR</sequence>
<keyword evidence="1" id="KW-0732">Signal</keyword>
<evidence type="ECO:0008006" key="4">
    <source>
        <dbReference type="Google" id="ProtNLM"/>
    </source>
</evidence>
<protein>
    <recommendedName>
        <fullName evidence="4">Gliding motility lipoprotein GldB</fullName>
    </recommendedName>
</protein>
<dbReference type="InterPro" id="IPR019853">
    <property type="entry name" value="GldB-like"/>
</dbReference>
<evidence type="ECO:0000256" key="1">
    <source>
        <dbReference type="SAM" id="SignalP"/>
    </source>
</evidence>
<reference evidence="2" key="1">
    <citation type="submission" date="2020-08" db="EMBL/GenBank/DDBJ databases">
        <title>Lewinella bacteria from marine environments.</title>
        <authorList>
            <person name="Zhong Y."/>
        </authorList>
    </citation>
    <scope>NUCLEOTIDE SEQUENCE</scope>
    <source>
        <strain evidence="2">KCTC 42187</strain>
    </source>
</reference>
<dbReference type="PROSITE" id="PS51257">
    <property type="entry name" value="PROKAR_LIPOPROTEIN"/>
    <property type="match status" value="1"/>
</dbReference>
<dbReference type="EMBL" id="JACSIT010000098">
    <property type="protein sequence ID" value="MBC6994389.1"/>
    <property type="molecule type" value="Genomic_DNA"/>
</dbReference>
<feature type="signal peptide" evidence="1">
    <location>
        <begin position="1"/>
        <end position="20"/>
    </location>
</feature>
<evidence type="ECO:0000313" key="2">
    <source>
        <dbReference type="EMBL" id="MBC6994389.1"/>
    </source>
</evidence>
<feature type="chain" id="PRO_5037080426" description="Gliding motility lipoprotein GldB" evidence="1">
    <location>
        <begin position="21"/>
        <end position="346"/>
    </location>
</feature>
<comment type="caution">
    <text evidence="2">The sequence shown here is derived from an EMBL/GenBank/DDBJ whole genome shotgun (WGS) entry which is preliminary data.</text>
</comment>
<keyword evidence="3" id="KW-1185">Reference proteome</keyword>
<gene>
    <name evidence="2" type="ORF">H9S92_09455</name>
</gene>
<evidence type="ECO:0000313" key="3">
    <source>
        <dbReference type="Proteomes" id="UP000650081"/>
    </source>
</evidence>
<accession>A0A923T8B4</accession>
<dbReference type="AlphaFoldDB" id="A0A923T8B4"/>